<name>A0ABX8A2Y5_9BRAD</name>
<gene>
    <name evidence="2" type="ORF">RPMA_02530</name>
</gene>
<evidence type="ECO:0000259" key="1">
    <source>
        <dbReference type="Pfam" id="PF00733"/>
    </source>
</evidence>
<dbReference type="SUPFAM" id="SSF52402">
    <property type="entry name" value="Adenine nucleotide alpha hydrolases-like"/>
    <property type="match status" value="1"/>
</dbReference>
<feature type="domain" description="Asparagine synthetase" evidence="1">
    <location>
        <begin position="176"/>
        <end position="503"/>
    </location>
</feature>
<dbReference type="InterPro" id="IPR014729">
    <property type="entry name" value="Rossmann-like_a/b/a_fold"/>
</dbReference>
<organism evidence="2 3">
    <name type="scientific">Tardiphaga alba</name>
    <dbReference type="NCBI Taxonomy" id="340268"/>
    <lineage>
        <taxon>Bacteria</taxon>
        <taxon>Pseudomonadati</taxon>
        <taxon>Pseudomonadota</taxon>
        <taxon>Alphaproteobacteria</taxon>
        <taxon>Hyphomicrobiales</taxon>
        <taxon>Nitrobacteraceae</taxon>
        <taxon>Tardiphaga</taxon>
    </lineage>
</organism>
<protein>
    <submittedName>
        <fullName evidence="2">Asparagine synthetase B family protein</fullName>
    </submittedName>
</protein>
<evidence type="ECO:0000313" key="2">
    <source>
        <dbReference type="EMBL" id="QUS37858.1"/>
    </source>
</evidence>
<keyword evidence="3" id="KW-1185">Reference proteome</keyword>
<dbReference type="Pfam" id="PF00733">
    <property type="entry name" value="Asn_synthase"/>
    <property type="match status" value="1"/>
</dbReference>
<dbReference type="Proteomes" id="UP000682843">
    <property type="component" value="Chromosome"/>
</dbReference>
<evidence type="ECO:0000313" key="3">
    <source>
        <dbReference type="Proteomes" id="UP000682843"/>
    </source>
</evidence>
<dbReference type="RefSeq" id="WP_211911392.1">
    <property type="nucleotide sequence ID" value="NZ_CP036498.1"/>
</dbReference>
<sequence>MRGDPTTSSIAVSLAWREGTIQIEGIVQRVEGDVGPEALLRLVQIVDRDGPAALARVEGDFVALVRGRDTLHAFKSFTSQFQIYYREADGLVANRLFAFWDTATTEWNEDYFARHVLIVPGYQFFSQDTPLKGVLRVRPGELVSIGASMARQQLVRRNYAYLLDPDQRREDVAERVLHLLRDAIKTRIAARPHARICVEISGGLDSSFIACLLGEQISSGIRGVMFSQPNLPSHAVSERYARDVADRYGIDLTVLPPEALPVGTPDVPCYSDEPSDFFWFGDIFSRAVAELAEPHAYVFTGFGADQLFLRAPAFLPYLLKRKEYRAFRNALPEASRLLARGQVSVAWQSLVCQLPAELHRALQQSWLSRGWNPWDVSDVSMERTLTSDVPWLRCGRSLTHYSLERHQNETAFAGNGIICDDWGYFSAPRAVTQPHFDSKSLVDASPFCDLPLLDFVYDDVSALLIHDFGGRYKELLREAQKGVVPEGLRARQNDTFVFNSFQMNYVDSEKERLFGLLDEVDEAWIDVKGARYALQQLSFGVTSSSTRSVVALMGYLQWRRSFVAHAMGPRDHNCYGLFQQKRDWT</sequence>
<dbReference type="Gene3D" id="3.40.50.620">
    <property type="entry name" value="HUPs"/>
    <property type="match status" value="1"/>
</dbReference>
<accession>A0ABX8A2Y5</accession>
<reference evidence="2 3" key="1">
    <citation type="submission" date="2019-02" db="EMBL/GenBank/DDBJ databases">
        <title>Emended description of the genus Rhodopseudomonas and description of Rhodopseudomonas albus sp. nov., a non-phototrophic, heavy-metal-tolerant bacterium isolated from garden soil.</title>
        <authorList>
            <person name="Bao Z."/>
            <person name="Cao W.W."/>
            <person name="Sato Y."/>
            <person name="Nishizawa T."/>
            <person name="Zhao J."/>
            <person name="Guo Y."/>
            <person name="Ohta H."/>
        </authorList>
    </citation>
    <scope>NUCLEOTIDE SEQUENCE [LARGE SCALE GENOMIC DNA]</scope>
    <source>
        <strain evidence="2 3">SK50-23</strain>
    </source>
</reference>
<dbReference type="InterPro" id="IPR001962">
    <property type="entry name" value="Asn_synthase"/>
</dbReference>
<dbReference type="EMBL" id="CP036498">
    <property type="protein sequence ID" value="QUS37858.1"/>
    <property type="molecule type" value="Genomic_DNA"/>
</dbReference>
<proteinExistence type="predicted"/>